<reference evidence="1 2" key="1">
    <citation type="journal article" date="2016" name="Nat. Commun.">
        <title>Thousands of microbial genomes shed light on interconnected biogeochemical processes in an aquifer system.</title>
        <authorList>
            <person name="Anantharaman K."/>
            <person name="Brown C.T."/>
            <person name="Hug L.A."/>
            <person name="Sharon I."/>
            <person name="Castelle C.J."/>
            <person name="Probst A.J."/>
            <person name="Thomas B.C."/>
            <person name="Singh A."/>
            <person name="Wilkins M.J."/>
            <person name="Karaoz U."/>
            <person name="Brodie E.L."/>
            <person name="Williams K.H."/>
            <person name="Hubbard S.S."/>
            <person name="Banfield J.F."/>
        </authorList>
    </citation>
    <scope>NUCLEOTIDE SEQUENCE [LARGE SCALE GENOMIC DNA]</scope>
</reference>
<sequence>MSIKKLVAEKIEKIRKMIAVWDSPATSIGEKAEVAKAVMVGDPNFWIEITKRASAPKRNKVAKTAKVAVIQTAPEPVATTTTKVVAVQKAPISTAVRSTPAKPVPATAPARTLKVQPKVAGTSVFAAKLNGAAKEVGLENHTPLGRLQDLLKTDGRKGEYWKELRELLGVCLQKKLIQEVSDWKLLVAKMKKNLFFSGKKGQAFLAQCPREGVEDLLLSDDGLWNLIEALKTEGEINDSTPFHLEFMLDACAVVGKEAKELLIDCKQAVNYMKQIGFVPRDHWLVQKVAAMKAPIPPQSVSPVSETSVNEAAVDHKLDKIQQVVETATIEVPAEKPETLGPAADAQFAQAMMSAAGEFDMLAGIPDEELERLTTPTLAVN</sequence>
<protein>
    <submittedName>
        <fullName evidence="1">Uncharacterized protein</fullName>
    </submittedName>
</protein>
<dbReference type="AlphaFoldDB" id="A0A1G2V1H0"/>
<name>A0A1G2V1H0_9BACT</name>
<organism evidence="1 2">
    <name type="scientific">Candidatus Zambryskibacteria bacterium RIFOXYC1_FULL_39_10</name>
    <dbReference type="NCBI Taxonomy" id="1802779"/>
    <lineage>
        <taxon>Bacteria</taxon>
        <taxon>Candidatus Zambryskiibacteriota</taxon>
    </lineage>
</organism>
<comment type="caution">
    <text evidence="1">The sequence shown here is derived from an EMBL/GenBank/DDBJ whole genome shotgun (WGS) entry which is preliminary data.</text>
</comment>
<evidence type="ECO:0000313" key="2">
    <source>
        <dbReference type="Proteomes" id="UP000177697"/>
    </source>
</evidence>
<dbReference type="Proteomes" id="UP000177697">
    <property type="component" value="Unassembled WGS sequence"/>
</dbReference>
<dbReference type="EMBL" id="MHWW01000008">
    <property type="protein sequence ID" value="OHB15483.1"/>
    <property type="molecule type" value="Genomic_DNA"/>
</dbReference>
<gene>
    <name evidence="1" type="ORF">A2431_02660</name>
</gene>
<proteinExistence type="predicted"/>
<evidence type="ECO:0000313" key="1">
    <source>
        <dbReference type="EMBL" id="OHB15483.1"/>
    </source>
</evidence>
<accession>A0A1G2V1H0</accession>